<proteinExistence type="predicted"/>
<evidence type="ECO:0000256" key="1">
    <source>
        <dbReference type="SAM" id="MobiDB-lite"/>
    </source>
</evidence>
<dbReference type="EMBL" id="FNSO01000004">
    <property type="protein sequence ID" value="SED42326.1"/>
    <property type="molecule type" value="Genomic_DNA"/>
</dbReference>
<dbReference type="Proteomes" id="UP000199622">
    <property type="component" value="Unassembled WGS sequence"/>
</dbReference>
<organism evidence="2 3">
    <name type="scientific">Amycolatopsis tolypomycina</name>
    <dbReference type="NCBI Taxonomy" id="208445"/>
    <lineage>
        <taxon>Bacteria</taxon>
        <taxon>Bacillati</taxon>
        <taxon>Actinomycetota</taxon>
        <taxon>Actinomycetes</taxon>
        <taxon>Pseudonocardiales</taxon>
        <taxon>Pseudonocardiaceae</taxon>
        <taxon>Amycolatopsis</taxon>
    </lineage>
</organism>
<dbReference type="AlphaFoldDB" id="A0A1H5AIU1"/>
<keyword evidence="3" id="KW-1185">Reference proteome</keyword>
<protein>
    <submittedName>
        <fullName evidence="2">Uncharacterized protein</fullName>
    </submittedName>
</protein>
<reference evidence="3" key="1">
    <citation type="submission" date="2016-10" db="EMBL/GenBank/DDBJ databases">
        <authorList>
            <person name="Varghese N."/>
            <person name="Submissions S."/>
        </authorList>
    </citation>
    <scope>NUCLEOTIDE SEQUENCE [LARGE SCALE GENOMIC DNA]</scope>
    <source>
        <strain evidence="3">DSM 44544</strain>
    </source>
</reference>
<gene>
    <name evidence="2" type="ORF">SAMN04489727_7811</name>
</gene>
<evidence type="ECO:0000313" key="3">
    <source>
        <dbReference type="Proteomes" id="UP000199622"/>
    </source>
</evidence>
<sequence length="71" mass="7292">MWARLGLSAGQLADLLDHLDEDPDDCEVLANPGPGRLAVTPPHSRRNRASSSANTPNTAIPAASASSSACP</sequence>
<feature type="compositionally biased region" description="Low complexity" evidence="1">
    <location>
        <begin position="49"/>
        <end position="71"/>
    </location>
</feature>
<accession>A0A1H5AIU1</accession>
<name>A0A1H5AIU1_9PSEU</name>
<feature type="region of interest" description="Disordered" evidence="1">
    <location>
        <begin position="26"/>
        <end position="71"/>
    </location>
</feature>
<evidence type="ECO:0000313" key="2">
    <source>
        <dbReference type="EMBL" id="SED42326.1"/>
    </source>
</evidence>